<protein>
    <submittedName>
        <fullName evidence="2">DUF4247 domain-containing protein</fullName>
    </submittedName>
</protein>
<keyword evidence="1" id="KW-0732">Signal</keyword>
<comment type="caution">
    <text evidence="2">The sequence shown here is derived from an EMBL/GenBank/DDBJ whole genome shotgun (WGS) entry which is preliminary data.</text>
</comment>
<organism evidence="2 3">
    <name type="scientific">Cytobacillus stercorigallinarum</name>
    <dbReference type="NCBI Taxonomy" id="2762240"/>
    <lineage>
        <taxon>Bacteria</taxon>
        <taxon>Bacillati</taxon>
        <taxon>Bacillota</taxon>
        <taxon>Bacilli</taxon>
        <taxon>Bacillales</taxon>
        <taxon>Bacillaceae</taxon>
        <taxon>Cytobacillus</taxon>
    </lineage>
</organism>
<feature type="chain" id="PRO_5045642041" evidence="1">
    <location>
        <begin position="21"/>
        <end position="199"/>
    </location>
</feature>
<reference evidence="2 3" key="1">
    <citation type="submission" date="2020-08" db="EMBL/GenBank/DDBJ databases">
        <title>A Genomic Blueprint of the Chicken Gut Microbiome.</title>
        <authorList>
            <person name="Gilroy R."/>
            <person name="Ravi A."/>
            <person name="Getino M."/>
            <person name="Pursley I."/>
            <person name="Horton D.L."/>
            <person name="Alikhan N.-F."/>
            <person name="Baker D."/>
            <person name="Gharbi K."/>
            <person name="Hall N."/>
            <person name="Watson M."/>
            <person name="Adriaenssens E.M."/>
            <person name="Foster-Nyarko E."/>
            <person name="Jarju S."/>
            <person name="Secka A."/>
            <person name="Antonio M."/>
            <person name="Oren A."/>
            <person name="Chaudhuri R."/>
            <person name="La Ragione R.M."/>
            <person name="Hildebrand F."/>
            <person name="Pallen M.J."/>
        </authorList>
    </citation>
    <scope>NUCLEOTIDE SEQUENCE [LARGE SCALE GENOMIC DNA]</scope>
    <source>
        <strain evidence="2 3">Sa5YUA1</strain>
    </source>
</reference>
<evidence type="ECO:0000313" key="3">
    <source>
        <dbReference type="Proteomes" id="UP000657931"/>
    </source>
</evidence>
<evidence type="ECO:0000256" key="1">
    <source>
        <dbReference type="SAM" id="SignalP"/>
    </source>
</evidence>
<dbReference type="Proteomes" id="UP000657931">
    <property type="component" value="Unassembled WGS sequence"/>
</dbReference>
<dbReference type="Pfam" id="PF14042">
    <property type="entry name" value="DUF4247"/>
    <property type="match status" value="1"/>
</dbReference>
<keyword evidence="3" id="KW-1185">Reference proteome</keyword>
<sequence length="199" mass="22312">MKKSLFFVLISFTLMLTACGSGTQTSGSTTFNHGIAAFINDHYTFYDVISSQDNTSDLSEIYIAEDQTIDQVVVELKGYQEPTNISEKHDMKQVLVYDDLFVIVTEDENDTNNSAIEVASQGFVRDNYQPSFFNGLFAVWMLNNLFGSDNWVNKRQNECQYREDCYGGYYASGGYYKNSDNTRSIRSSTVRGGGPGSGK</sequence>
<evidence type="ECO:0000313" key="2">
    <source>
        <dbReference type="EMBL" id="MBD7938309.1"/>
    </source>
</evidence>
<feature type="signal peptide" evidence="1">
    <location>
        <begin position="1"/>
        <end position="20"/>
    </location>
</feature>
<dbReference type="PROSITE" id="PS51257">
    <property type="entry name" value="PROKAR_LIPOPROTEIN"/>
    <property type="match status" value="1"/>
</dbReference>
<proteinExistence type="predicted"/>
<dbReference type="InterPro" id="IPR025341">
    <property type="entry name" value="DUF4247"/>
</dbReference>
<gene>
    <name evidence="2" type="ORF">H9655_14840</name>
</gene>
<dbReference type="RefSeq" id="WP_191815354.1">
    <property type="nucleotide sequence ID" value="NZ_JACSQT010000007.1"/>
</dbReference>
<accession>A0ABR8QSC8</accession>
<dbReference type="EMBL" id="JACSQT010000007">
    <property type="protein sequence ID" value="MBD7938309.1"/>
    <property type="molecule type" value="Genomic_DNA"/>
</dbReference>
<name>A0ABR8QSC8_9BACI</name>